<dbReference type="PROSITE" id="PS51482">
    <property type="entry name" value="DEGV"/>
    <property type="match status" value="1"/>
</dbReference>
<dbReference type="Gene3D" id="3.40.50.10170">
    <property type="match status" value="1"/>
</dbReference>
<dbReference type="SUPFAM" id="SSF82549">
    <property type="entry name" value="DAK1/DegV-like"/>
    <property type="match status" value="1"/>
</dbReference>
<dbReference type="Pfam" id="PF02645">
    <property type="entry name" value="DegV"/>
    <property type="match status" value="1"/>
</dbReference>
<accession>A0A9D1FPB0</accession>
<name>A0A9D1FPB0_9FIRM</name>
<dbReference type="PANTHER" id="PTHR33434:SF2">
    <property type="entry name" value="FATTY ACID-BINDING PROTEIN TM_1468"/>
    <property type="match status" value="1"/>
</dbReference>
<organism evidence="2 3">
    <name type="scientific">Candidatus Merdivicinus excrementipullorum</name>
    <dbReference type="NCBI Taxonomy" id="2840867"/>
    <lineage>
        <taxon>Bacteria</taxon>
        <taxon>Bacillati</taxon>
        <taxon>Bacillota</taxon>
        <taxon>Clostridia</taxon>
        <taxon>Eubacteriales</taxon>
        <taxon>Oscillospiraceae</taxon>
        <taxon>Oscillospiraceae incertae sedis</taxon>
        <taxon>Candidatus Merdivicinus</taxon>
    </lineage>
</organism>
<gene>
    <name evidence="2" type="ORF">IAB51_08790</name>
</gene>
<dbReference type="InterPro" id="IPR050270">
    <property type="entry name" value="DegV_domain_contain"/>
</dbReference>
<dbReference type="EMBL" id="DVJP01000058">
    <property type="protein sequence ID" value="HIS76890.1"/>
    <property type="molecule type" value="Genomic_DNA"/>
</dbReference>
<proteinExistence type="predicted"/>
<dbReference type="NCBIfam" id="TIGR00762">
    <property type="entry name" value="DegV"/>
    <property type="match status" value="1"/>
</dbReference>
<dbReference type="Proteomes" id="UP000824002">
    <property type="component" value="Unassembled WGS sequence"/>
</dbReference>
<evidence type="ECO:0000313" key="2">
    <source>
        <dbReference type="EMBL" id="HIS76890.1"/>
    </source>
</evidence>
<dbReference type="GO" id="GO:0008289">
    <property type="term" value="F:lipid binding"/>
    <property type="evidence" value="ECO:0007669"/>
    <property type="project" value="UniProtKB-KW"/>
</dbReference>
<reference evidence="2" key="2">
    <citation type="journal article" date="2021" name="PeerJ">
        <title>Extensive microbial diversity within the chicken gut microbiome revealed by metagenomics and culture.</title>
        <authorList>
            <person name="Gilroy R."/>
            <person name="Ravi A."/>
            <person name="Getino M."/>
            <person name="Pursley I."/>
            <person name="Horton D.L."/>
            <person name="Alikhan N.F."/>
            <person name="Baker D."/>
            <person name="Gharbi K."/>
            <person name="Hall N."/>
            <person name="Watson M."/>
            <person name="Adriaenssens E.M."/>
            <person name="Foster-Nyarko E."/>
            <person name="Jarju S."/>
            <person name="Secka A."/>
            <person name="Antonio M."/>
            <person name="Oren A."/>
            <person name="Chaudhuri R.R."/>
            <person name="La Ragione R."/>
            <person name="Hildebrand F."/>
            <person name="Pallen M.J."/>
        </authorList>
    </citation>
    <scope>NUCLEOTIDE SEQUENCE</scope>
    <source>
        <strain evidence="2">CHK199-13235</strain>
    </source>
</reference>
<dbReference type="AlphaFoldDB" id="A0A9D1FPB0"/>
<protein>
    <submittedName>
        <fullName evidence="2">DegV family protein</fullName>
    </submittedName>
</protein>
<sequence>MRKIKIVTDSACDIPKELEEKHQIRILPFSITVGDQSYVERRDFTPEEFYGILESSPKIPSTAQYTAMQFTEVYEELFGEGYTNVIYVSINAKGSSTNSNAHLAKEQFFEAHPEAEGDFAIDIVDSQTYSMGYGYPVIEAAKKAEKGMLPAEIVAYLEDWFNCCRVIFAPYTLEYVKKSGRVSCAAAFVGELMGLKPLISFEDGESVTFGKVRGEKAVIPALIKKVKAEMIPQTPYVVLYGSAPEYGDQLAGDLEKELGYPCEIKAPIGAAISINAGPKVAAVIFRGRPRH</sequence>
<dbReference type="InterPro" id="IPR003797">
    <property type="entry name" value="DegV"/>
</dbReference>
<comment type="caution">
    <text evidence="2">The sequence shown here is derived from an EMBL/GenBank/DDBJ whole genome shotgun (WGS) entry which is preliminary data.</text>
</comment>
<evidence type="ECO:0000313" key="3">
    <source>
        <dbReference type="Proteomes" id="UP000824002"/>
    </source>
</evidence>
<evidence type="ECO:0000256" key="1">
    <source>
        <dbReference type="ARBA" id="ARBA00023121"/>
    </source>
</evidence>
<dbReference type="PANTHER" id="PTHR33434">
    <property type="entry name" value="DEGV DOMAIN-CONTAINING PROTEIN DR_1986-RELATED"/>
    <property type="match status" value="1"/>
</dbReference>
<keyword evidence="1" id="KW-0446">Lipid-binding</keyword>
<dbReference type="InterPro" id="IPR043168">
    <property type="entry name" value="DegV_C"/>
</dbReference>
<dbReference type="Gene3D" id="3.30.1180.10">
    <property type="match status" value="1"/>
</dbReference>
<reference evidence="2" key="1">
    <citation type="submission" date="2020-10" db="EMBL/GenBank/DDBJ databases">
        <authorList>
            <person name="Gilroy R."/>
        </authorList>
    </citation>
    <scope>NUCLEOTIDE SEQUENCE</scope>
    <source>
        <strain evidence="2">CHK199-13235</strain>
    </source>
</reference>